<gene>
    <name evidence="2" type="ORF">PISMIDRAFT_16805</name>
</gene>
<dbReference type="SUPFAM" id="SSF52047">
    <property type="entry name" value="RNI-like"/>
    <property type="match status" value="1"/>
</dbReference>
<reference evidence="3" key="2">
    <citation type="submission" date="2015-01" db="EMBL/GenBank/DDBJ databases">
        <title>Evolutionary Origins and Diversification of the Mycorrhizal Mutualists.</title>
        <authorList>
            <consortium name="DOE Joint Genome Institute"/>
            <consortium name="Mycorrhizal Genomics Consortium"/>
            <person name="Kohler A."/>
            <person name="Kuo A."/>
            <person name="Nagy L.G."/>
            <person name="Floudas D."/>
            <person name="Copeland A."/>
            <person name="Barry K.W."/>
            <person name="Cichocki N."/>
            <person name="Veneault-Fourrey C."/>
            <person name="LaButti K."/>
            <person name="Lindquist E.A."/>
            <person name="Lipzen A."/>
            <person name="Lundell T."/>
            <person name="Morin E."/>
            <person name="Murat C."/>
            <person name="Riley R."/>
            <person name="Ohm R."/>
            <person name="Sun H."/>
            <person name="Tunlid A."/>
            <person name="Henrissat B."/>
            <person name="Grigoriev I.V."/>
            <person name="Hibbett D.S."/>
            <person name="Martin F."/>
        </authorList>
    </citation>
    <scope>NUCLEOTIDE SEQUENCE [LARGE SCALE GENOMIC DNA]</scope>
    <source>
        <strain evidence="3">441</strain>
    </source>
</reference>
<evidence type="ECO:0000313" key="3">
    <source>
        <dbReference type="Proteomes" id="UP000054018"/>
    </source>
</evidence>
<dbReference type="Gene3D" id="3.80.10.10">
    <property type="entry name" value="Ribonuclease Inhibitor"/>
    <property type="match status" value="1"/>
</dbReference>
<evidence type="ECO:0000256" key="1">
    <source>
        <dbReference type="SAM" id="MobiDB-lite"/>
    </source>
</evidence>
<keyword evidence="3" id="KW-1185">Reference proteome</keyword>
<dbReference type="Proteomes" id="UP000054018">
    <property type="component" value="Unassembled WGS sequence"/>
</dbReference>
<sequence length="443" mass="49583">MHVPLTIHISHQDFRRNVVYLNLLRIADQFWRFETLEIDAPYPYVCEFFGFVPFDGGEAPQLRVLSLCGRNWHGPPGNDEALPDELLALNAPNLEHLALDNFFFDWSALESGLARSTKLSVLHICYPVERDTPYTSSISELLATLASIASLQELRLRNVLKAINENLFIEWDTPATVLPALRNLDLQANIQFCSGFLNGVKAPALVELDVECNTTDGADDAYQFMTSAFMIGISTNAPRHPYDILTTIYRKSKLWVCLRSSRTGAFCRIIVPQVNDGPVLEGILRKLADIPSVHSTESLDIVLSKDVHSKVTEEAWSYLFKHLNMVSSLNLGNYPVPRILKNLYCNARGALEAKKQGKKSTVLLPLLETITVAASSKLCVLVDMIAEVRETVDAPIDRYVALREMDTYHAVREHITSWLEGSVTDAQMEDDNESVGDSDDAED</sequence>
<dbReference type="OrthoDB" id="2665954at2759"/>
<name>A0A0C9XRY9_9AGAM</name>
<feature type="region of interest" description="Disordered" evidence="1">
    <location>
        <begin position="422"/>
        <end position="443"/>
    </location>
</feature>
<dbReference type="AlphaFoldDB" id="A0A0C9XRY9"/>
<feature type="compositionally biased region" description="Acidic residues" evidence="1">
    <location>
        <begin position="427"/>
        <end position="443"/>
    </location>
</feature>
<evidence type="ECO:0000313" key="2">
    <source>
        <dbReference type="EMBL" id="KIK15050.1"/>
    </source>
</evidence>
<organism evidence="2 3">
    <name type="scientific">Pisolithus microcarpus 441</name>
    <dbReference type="NCBI Taxonomy" id="765257"/>
    <lineage>
        <taxon>Eukaryota</taxon>
        <taxon>Fungi</taxon>
        <taxon>Dikarya</taxon>
        <taxon>Basidiomycota</taxon>
        <taxon>Agaricomycotina</taxon>
        <taxon>Agaricomycetes</taxon>
        <taxon>Agaricomycetidae</taxon>
        <taxon>Boletales</taxon>
        <taxon>Sclerodermatineae</taxon>
        <taxon>Pisolithaceae</taxon>
        <taxon>Pisolithus</taxon>
    </lineage>
</organism>
<protein>
    <submittedName>
        <fullName evidence="2">Uncharacterized protein</fullName>
    </submittedName>
</protein>
<dbReference type="InterPro" id="IPR032675">
    <property type="entry name" value="LRR_dom_sf"/>
</dbReference>
<dbReference type="STRING" id="765257.A0A0C9XRY9"/>
<dbReference type="EMBL" id="KN833909">
    <property type="protein sequence ID" value="KIK15050.1"/>
    <property type="molecule type" value="Genomic_DNA"/>
</dbReference>
<accession>A0A0C9XRY9</accession>
<reference evidence="2 3" key="1">
    <citation type="submission" date="2014-04" db="EMBL/GenBank/DDBJ databases">
        <authorList>
            <consortium name="DOE Joint Genome Institute"/>
            <person name="Kuo A."/>
            <person name="Kohler A."/>
            <person name="Costa M.D."/>
            <person name="Nagy L.G."/>
            <person name="Floudas D."/>
            <person name="Copeland A."/>
            <person name="Barry K.W."/>
            <person name="Cichocki N."/>
            <person name="Veneault-Fourrey C."/>
            <person name="LaButti K."/>
            <person name="Lindquist E.A."/>
            <person name="Lipzen A."/>
            <person name="Lundell T."/>
            <person name="Morin E."/>
            <person name="Murat C."/>
            <person name="Sun H."/>
            <person name="Tunlid A."/>
            <person name="Henrissat B."/>
            <person name="Grigoriev I.V."/>
            <person name="Hibbett D.S."/>
            <person name="Martin F."/>
            <person name="Nordberg H.P."/>
            <person name="Cantor M.N."/>
            <person name="Hua S.X."/>
        </authorList>
    </citation>
    <scope>NUCLEOTIDE SEQUENCE [LARGE SCALE GENOMIC DNA]</scope>
    <source>
        <strain evidence="2 3">441</strain>
    </source>
</reference>
<dbReference type="HOGENOM" id="CLU_034219_0_0_1"/>
<proteinExistence type="predicted"/>